<keyword evidence="8" id="KW-1185">Reference proteome</keyword>
<dbReference type="STRING" id="89093.SAMN04488558_102159"/>
<evidence type="ECO:0000313" key="8">
    <source>
        <dbReference type="Proteomes" id="UP000198833"/>
    </source>
</evidence>
<gene>
    <name evidence="7" type="ORF">SAMN04488558_102159</name>
</gene>
<feature type="transmembrane region" description="Helical" evidence="6">
    <location>
        <begin position="358"/>
        <end position="377"/>
    </location>
</feature>
<keyword evidence="2" id="KW-1003">Cell membrane</keyword>
<comment type="subcellular location">
    <subcellularLocation>
        <location evidence="1">Cell membrane</location>
        <topology evidence="1">Multi-pass membrane protein</topology>
    </subcellularLocation>
</comment>
<accession>A0A1H9B3J6</accession>
<feature type="transmembrane region" description="Helical" evidence="6">
    <location>
        <begin position="180"/>
        <end position="198"/>
    </location>
</feature>
<dbReference type="OrthoDB" id="255482at2"/>
<dbReference type="Proteomes" id="UP000198833">
    <property type="component" value="Unassembled WGS sequence"/>
</dbReference>
<feature type="transmembrane region" description="Helical" evidence="6">
    <location>
        <begin position="266"/>
        <end position="286"/>
    </location>
</feature>
<feature type="transmembrane region" description="Helical" evidence="6">
    <location>
        <begin position="458"/>
        <end position="477"/>
    </location>
</feature>
<reference evidence="7 8" key="1">
    <citation type="submission" date="2016-10" db="EMBL/GenBank/DDBJ databases">
        <authorList>
            <person name="de Groot N.N."/>
        </authorList>
    </citation>
    <scope>NUCLEOTIDE SEQUENCE [LARGE SCALE GENOMIC DNA]</scope>
    <source>
        <strain evidence="7 8">DSM 15695</strain>
    </source>
</reference>
<dbReference type="RefSeq" id="WP_092570622.1">
    <property type="nucleotide sequence ID" value="NZ_FOEN01000002.1"/>
</dbReference>
<protein>
    <submittedName>
        <fullName evidence="7">Uncharacterized membrane protein YfcC, ion transporter superfamily</fullName>
    </submittedName>
</protein>
<dbReference type="AlphaFoldDB" id="A0A1H9B3J6"/>
<proteinExistence type="predicted"/>
<dbReference type="InterPro" id="IPR018385">
    <property type="entry name" value="C4_dicarb_anaerob_car-like"/>
</dbReference>
<feature type="transmembrane region" description="Helical" evidence="6">
    <location>
        <begin position="397"/>
        <end position="418"/>
    </location>
</feature>
<feature type="transmembrane region" description="Helical" evidence="6">
    <location>
        <begin position="149"/>
        <end position="173"/>
    </location>
</feature>
<evidence type="ECO:0000256" key="3">
    <source>
        <dbReference type="ARBA" id="ARBA00022692"/>
    </source>
</evidence>
<sequence length="505" mass="55266">MESKEEKTKKKKFKSPNSYVVIFSAIVLVAILTWFIPGGAYKLNEAGQAISGTYEPTQANQQGLWNILMAPIIGMVGNESVSAAITISLNVMLFGSFLEMMDETEAVKKSLKKIAFKFKDNIYILITVLTFMMGIFGTVQGAYEEGFVYVLMFLPIMLNLGLDTITTLMIVIFGTQMGCAASIVNPFSTGIASGILGISPGDGILIRAVIFIILLSLTSLLICMYAKKVKSDPKNSVQYYRLEKDKEEFTGENVSENNELTKEQNWVFRIFILTFIIMIISLVPWVSLNENFTIFQDIANWINTNPISKIIIGNNVVPLGDWYFNEINVLLIVMTLISGTVMGYSIDKSINILVRGAGALVSTAFIVPLARGIQVIMTDGNITATILHYAETTLGSFSPIVFILLAFLVYLIMASFIPSSTGLAAATISIMGPLGLFAGVSQVTMIILYNFALGIVKAIMPTSIIVMTCTQAVHVDYATWVKVALKYILILAAVSAIILLILVNI</sequence>
<dbReference type="GO" id="GO:0005886">
    <property type="term" value="C:plasma membrane"/>
    <property type="evidence" value="ECO:0007669"/>
    <property type="project" value="UniProtKB-SubCell"/>
</dbReference>
<feature type="transmembrane region" description="Helical" evidence="6">
    <location>
        <begin position="20"/>
        <end position="37"/>
    </location>
</feature>
<dbReference type="EMBL" id="FOEN01000002">
    <property type="protein sequence ID" value="SEP83612.1"/>
    <property type="molecule type" value="Genomic_DNA"/>
</dbReference>
<dbReference type="PANTHER" id="PTHR43652:SF6">
    <property type="entry name" value="ARGININE REPRESSOR"/>
    <property type="match status" value="1"/>
</dbReference>
<feature type="transmembrane region" description="Helical" evidence="6">
    <location>
        <begin position="81"/>
        <end position="101"/>
    </location>
</feature>
<evidence type="ECO:0000313" key="7">
    <source>
        <dbReference type="EMBL" id="SEP83612.1"/>
    </source>
</evidence>
<feature type="transmembrane region" description="Helical" evidence="6">
    <location>
        <begin position="484"/>
        <end position="503"/>
    </location>
</feature>
<evidence type="ECO:0000256" key="5">
    <source>
        <dbReference type="ARBA" id="ARBA00023136"/>
    </source>
</evidence>
<keyword evidence="4 6" id="KW-1133">Transmembrane helix</keyword>
<organism evidence="7 8">
    <name type="scientific">Ignavigranum ruoffiae</name>
    <dbReference type="NCBI Taxonomy" id="89093"/>
    <lineage>
        <taxon>Bacteria</taxon>
        <taxon>Bacillati</taxon>
        <taxon>Bacillota</taxon>
        <taxon>Bacilli</taxon>
        <taxon>Lactobacillales</taxon>
        <taxon>Aerococcaceae</taxon>
        <taxon>Ignavigranum</taxon>
    </lineage>
</organism>
<keyword evidence="3 6" id="KW-0812">Transmembrane</keyword>
<dbReference type="Pfam" id="PF03606">
    <property type="entry name" value="DcuC"/>
    <property type="match status" value="1"/>
</dbReference>
<name>A0A1H9B3J6_9LACT</name>
<evidence type="ECO:0000256" key="6">
    <source>
        <dbReference type="SAM" id="Phobius"/>
    </source>
</evidence>
<evidence type="ECO:0000256" key="1">
    <source>
        <dbReference type="ARBA" id="ARBA00004651"/>
    </source>
</evidence>
<feature type="transmembrane region" description="Helical" evidence="6">
    <location>
        <begin position="327"/>
        <end position="346"/>
    </location>
</feature>
<evidence type="ECO:0000256" key="4">
    <source>
        <dbReference type="ARBA" id="ARBA00022989"/>
    </source>
</evidence>
<dbReference type="InterPro" id="IPR051679">
    <property type="entry name" value="DASS-Related_Transporters"/>
</dbReference>
<keyword evidence="5 6" id="KW-0472">Membrane</keyword>
<feature type="transmembrane region" description="Helical" evidence="6">
    <location>
        <begin position="204"/>
        <end position="226"/>
    </location>
</feature>
<evidence type="ECO:0000256" key="2">
    <source>
        <dbReference type="ARBA" id="ARBA00022475"/>
    </source>
</evidence>
<feature type="transmembrane region" description="Helical" evidence="6">
    <location>
        <begin position="122"/>
        <end position="143"/>
    </location>
</feature>
<dbReference type="PANTHER" id="PTHR43652">
    <property type="entry name" value="BASIC AMINO ACID ANTIPORTER YFCC-RELATED"/>
    <property type="match status" value="1"/>
</dbReference>